<name>A0ABW3PJG3_9LACO</name>
<keyword evidence="1" id="KW-0805">Transcription regulation</keyword>
<dbReference type="InterPro" id="IPR010982">
    <property type="entry name" value="Lambda_DNA-bd_dom_sf"/>
</dbReference>
<reference evidence="6" key="1">
    <citation type="journal article" date="2019" name="Int. J. Syst. Evol. Microbiol.">
        <title>The Global Catalogue of Microorganisms (GCM) 10K type strain sequencing project: providing services to taxonomists for standard genome sequencing and annotation.</title>
        <authorList>
            <consortium name="The Broad Institute Genomics Platform"/>
            <consortium name="The Broad Institute Genome Sequencing Center for Infectious Disease"/>
            <person name="Wu L."/>
            <person name="Ma J."/>
        </authorList>
    </citation>
    <scope>NUCLEOTIDE SEQUENCE [LARGE SCALE GENOMIC DNA]</scope>
    <source>
        <strain evidence="6">CCUG 71848</strain>
    </source>
</reference>
<dbReference type="EMBL" id="JBHTLH010000019">
    <property type="protein sequence ID" value="MFD1125110.1"/>
    <property type="molecule type" value="Genomic_DNA"/>
</dbReference>
<protein>
    <submittedName>
        <fullName evidence="5">S24 family peptidase</fullName>
    </submittedName>
</protein>
<dbReference type="SUPFAM" id="SSF51306">
    <property type="entry name" value="LexA/Signal peptidase"/>
    <property type="match status" value="1"/>
</dbReference>
<dbReference type="Gene3D" id="1.10.260.40">
    <property type="entry name" value="lambda repressor-like DNA-binding domains"/>
    <property type="match status" value="1"/>
</dbReference>
<dbReference type="RefSeq" id="WP_121978036.1">
    <property type="nucleotide sequence ID" value="NZ_JBHTLH010000019.1"/>
</dbReference>
<dbReference type="PROSITE" id="PS50943">
    <property type="entry name" value="HTH_CROC1"/>
    <property type="match status" value="1"/>
</dbReference>
<dbReference type="PANTHER" id="PTHR40661:SF1">
    <property type="entry name" value="HTH CRO_C1-TYPE DOMAIN-CONTAINING PROTEIN"/>
    <property type="match status" value="1"/>
</dbReference>
<dbReference type="InterPro" id="IPR001387">
    <property type="entry name" value="Cro/C1-type_HTH"/>
</dbReference>
<evidence type="ECO:0000256" key="3">
    <source>
        <dbReference type="ARBA" id="ARBA00023163"/>
    </source>
</evidence>
<evidence type="ECO:0000256" key="1">
    <source>
        <dbReference type="ARBA" id="ARBA00023015"/>
    </source>
</evidence>
<dbReference type="SMART" id="SM00530">
    <property type="entry name" value="HTH_XRE"/>
    <property type="match status" value="1"/>
</dbReference>
<evidence type="ECO:0000313" key="6">
    <source>
        <dbReference type="Proteomes" id="UP001597156"/>
    </source>
</evidence>
<sequence>MFAQNLRYLRKQHHLNQTELAHRLGRKSVASVSEWEAGKYTPKLPIIEKIATLFAVDATDLLQRDLSQLNQGPSIMPIYAQLTPAHQQRVYQLAQRLKTEQTRSVAQLPAQILQLDGVVSAGTGEELAADERDEINYQGKLPRFDYAVKINGDSMEPQFHDQQVALAKAAVDADNGQIVIAYVDGRSYLKKLKKTAQDCQLISLNPKYAPIDVQGNETFAIKGVVIGTLNN</sequence>
<accession>A0ABW3PJG3</accession>
<keyword evidence="2" id="KW-0238">DNA-binding</keyword>
<gene>
    <name evidence="5" type="ORF">ACFQ22_07060</name>
</gene>
<keyword evidence="6" id="KW-1185">Reference proteome</keyword>
<evidence type="ECO:0000313" key="5">
    <source>
        <dbReference type="EMBL" id="MFD1125110.1"/>
    </source>
</evidence>
<evidence type="ECO:0000259" key="4">
    <source>
        <dbReference type="PROSITE" id="PS50943"/>
    </source>
</evidence>
<dbReference type="InterPro" id="IPR036286">
    <property type="entry name" value="LexA/Signal_pep-like_sf"/>
</dbReference>
<dbReference type="SUPFAM" id="SSF47413">
    <property type="entry name" value="lambda repressor-like DNA-binding domains"/>
    <property type="match status" value="1"/>
</dbReference>
<organism evidence="5 6">
    <name type="scientific">Lentilactobacillus raoultii</name>
    <dbReference type="NCBI Taxonomy" id="1987503"/>
    <lineage>
        <taxon>Bacteria</taxon>
        <taxon>Bacillati</taxon>
        <taxon>Bacillota</taxon>
        <taxon>Bacilli</taxon>
        <taxon>Lactobacillales</taxon>
        <taxon>Lactobacillaceae</taxon>
        <taxon>Lentilactobacillus</taxon>
    </lineage>
</organism>
<dbReference type="CDD" id="cd06529">
    <property type="entry name" value="S24_LexA-like"/>
    <property type="match status" value="1"/>
</dbReference>
<feature type="domain" description="HTH cro/C1-type" evidence="4">
    <location>
        <begin position="6"/>
        <end position="61"/>
    </location>
</feature>
<proteinExistence type="predicted"/>
<keyword evidence="3" id="KW-0804">Transcription</keyword>
<comment type="caution">
    <text evidence="5">The sequence shown here is derived from an EMBL/GenBank/DDBJ whole genome shotgun (WGS) entry which is preliminary data.</text>
</comment>
<dbReference type="CDD" id="cd00093">
    <property type="entry name" value="HTH_XRE"/>
    <property type="match status" value="1"/>
</dbReference>
<dbReference type="Gene3D" id="2.10.109.10">
    <property type="entry name" value="Umud Fragment, subunit A"/>
    <property type="match status" value="1"/>
</dbReference>
<dbReference type="Pfam" id="PF01381">
    <property type="entry name" value="HTH_3"/>
    <property type="match status" value="1"/>
</dbReference>
<dbReference type="Proteomes" id="UP001597156">
    <property type="component" value="Unassembled WGS sequence"/>
</dbReference>
<evidence type="ECO:0000256" key="2">
    <source>
        <dbReference type="ARBA" id="ARBA00023125"/>
    </source>
</evidence>
<dbReference type="Pfam" id="PF00717">
    <property type="entry name" value="Peptidase_S24"/>
    <property type="match status" value="1"/>
</dbReference>
<dbReference type="InterPro" id="IPR039418">
    <property type="entry name" value="LexA-like"/>
</dbReference>
<dbReference type="InterPro" id="IPR015927">
    <property type="entry name" value="Peptidase_S24_S26A/B/C"/>
</dbReference>
<dbReference type="PANTHER" id="PTHR40661">
    <property type="match status" value="1"/>
</dbReference>